<evidence type="ECO:0000256" key="1">
    <source>
        <dbReference type="SAM" id="Phobius"/>
    </source>
</evidence>
<dbReference type="STRING" id="246786.GS18_0201930"/>
<keyword evidence="1" id="KW-1133">Transmembrane helix</keyword>
<dbReference type="AlphaFoldDB" id="A0A084H2D4"/>
<evidence type="ECO:0000313" key="3">
    <source>
        <dbReference type="Proteomes" id="UP000028549"/>
    </source>
</evidence>
<evidence type="ECO:0000313" key="2">
    <source>
        <dbReference type="EMBL" id="KEZ53746.1"/>
    </source>
</evidence>
<organism evidence="2 3">
    <name type="scientific">Metabacillus indicus</name>
    <name type="common">Bacillus indicus</name>
    <dbReference type="NCBI Taxonomy" id="246786"/>
    <lineage>
        <taxon>Bacteria</taxon>
        <taxon>Bacillati</taxon>
        <taxon>Bacillota</taxon>
        <taxon>Bacilli</taxon>
        <taxon>Bacillales</taxon>
        <taxon>Bacillaceae</taxon>
        <taxon>Metabacillus</taxon>
    </lineage>
</organism>
<gene>
    <name evidence="2" type="ORF">GS18_0201930</name>
</gene>
<dbReference type="EMBL" id="JNVC02000001">
    <property type="protein sequence ID" value="KEZ53746.1"/>
    <property type="molecule type" value="Genomic_DNA"/>
</dbReference>
<dbReference type="Proteomes" id="UP000028549">
    <property type="component" value="Unassembled WGS sequence"/>
</dbReference>
<keyword evidence="1" id="KW-0812">Transmembrane</keyword>
<protein>
    <submittedName>
        <fullName evidence="2">Uncharacterized protein</fullName>
    </submittedName>
</protein>
<comment type="caution">
    <text evidence="2">The sequence shown here is derived from an EMBL/GenBank/DDBJ whole genome shotgun (WGS) entry which is preliminary data.</text>
</comment>
<proteinExistence type="predicted"/>
<keyword evidence="3" id="KW-1185">Reference proteome</keyword>
<sequence length="75" mass="9000">MGDIITLVGPLLFLIIFIILPLIFIIRYFKRMEKRAEERLKLERDHAAFQQEQVKVNEEINQRLTSIEKMLKEVE</sequence>
<keyword evidence="1" id="KW-0472">Membrane</keyword>
<name>A0A084H2D4_METID</name>
<dbReference type="RefSeq" id="WP_029282067.1">
    <property type="nucleotide sequence ID" value="NZ_CP176757.1"/>
</dbReference>
<reference evidence="2 3" key="1">
    <citation type="journal article" date="2005" name="Int. J. Syst. Evol. Microbiol.">
        <title>Bacillus cibi sp. nov., isolated from jeotgal, a traditional Korean fermented seafood.</title>
        <authorList>
            <person name="Yoon J.H."/>
            <person name="Lee C.H."/>
            <person name="Oh T.K."/>
        </authorList>
    </citation>
    <scope>NUCLEOTIDE SEQUENCE [LARGE SCALE GENOMIC DNA]</scope>
    <source>
        <strain evidence="2 3">DSM 16189</strain>
    </source>
</reference>
<feature type="transmembrane region" description="Helical" evidence="1">
    <location>
        <begin position="6"/>
        <end position="29"/>
    </location>
</feature>
<accession>A0A084H2D4</accession>